<sequence length="183" mass="20092">MKLVKWLVLLMFSANVLADTEAAWQAWQKGKALLVMRHALAPGIGDPANFQLADCSTQRNLNSQGQQQAVVWGQRLRQRTTAQISVYSSQWCRCLDTASYMAVGEVKPLPILNSFFAGRGSRNQQTAALIEYFASSTVTQPTVLVTHQVNLTELTGIFPKSAEALIIALPLKKPVKVLARVAP</sequence>
<gene>
    <name evidence="2" type="ORF">JAO78_005935</name>
</gene>
<dbReference type="Pfam" id="PF00300">
    <property type="entry name" value="His_Phos_1"/>
    <property type="match status" value="1"/>
</dbReference>
<feature type="chain" id="PRO_5047409671" evidence="1">
    <location>
        <begin position="19"/>
        <end position="183"/>
    </location>
</feature>
<evidence type="ECO:0000256" key="1">
    <source>
        <dbReference type="SAM" id="SignalP"/>
    </source>
</evidence>
<keyword evidence="3" id="KW-1185">Reference proteome</keyword>
<dbReference type="SUPFAM" id="SSF53254">
    <property type="entry name" value="Phosphoglycerate mutase-like"/>
    <property type="match status" value="1"/>
</dbReference>
<dbReference type="CDD" id="cd07040">
    <property type="entry name" value="HP"/>
    <property type="match status" value="1"/>
</dbReference>
<dbReference type="EMBL" id="JAEINI020000003">
    <property type="protein sequence ID" value="MCB5226349.1"/>
    <property type="molecule type" value="Genomic_DNA"/>
</dbReference>
<keyword evidence="1" id="KW-0732">Signal</keyword>
<dbReference type="Proteomes" id="UP000633814">
    <property type="component" value="Unassembled WGS sequence"/>
</dbReference>
<organism evidence="2 3">
    <name type="scientific">Alishewanella maricola</name>
    <dbReference type="NCBI Taxonomy" id="2795740"/>
    <lineage>
        <taxon>Bacteria</taxon>
        <taxon>Pseudomonadati</taxon>
        <taxon>Pseudomonadota</taxon>
        <taxon>Gammaproteobacteria</taxon>
        <taxon>Alteromonadales</taxon>
        <taxon>Alteromonadaceae</taxon>
        <taxon>Alishewanella</taxon>
    </lineage>
</organism>
<evidence type="ECO:0000313" key="2">
    <source>
        <dbReference type="EMBL" id="MCB5226349.1"/>
    </source>
</evidence>
<dbReference type="RefSeq" id="WP_226750443.1">
    <property type="nucleotide sequence ID" value="NZ_JAEINI020000003.1"/>
</dbReference>
<dbReference type="Gene3D" id="3.40.50.1240">
    <property type="entry name" value="Phosphoglycerate mutase-like"/>
    <property type="match status" value="1"/>
</dbReference>
<dbReference type="InterPro" id="IPR013078">
    <property type="entry name" value="His_Pase_superF_clade-1"/>
</dbReference>
<dbReference type="InterPro" id="IPR029033">
    <property type="entry name" value="His_PPase_superfam"/>
</dbReference>
<feature type="signal peptide" evidence="1">
    <location>
        <begin position="1"/>
        <end position="18"/>
    </location>
</feature>
<reference evidence="2 3" key="1">
    <citation type="submission" date="2021-10" db="EMBL/GenBank/DDBJ databases">
        <title>Alishewanella koreense sp. nov. isolated from seawater of southwestern coast in South Korea and the proposal for the reclassification of Rheinheimera perlucida and Rheinheimera tuosuensis as Arsukibacterium perlucida and Arsukibacterium tuosuensis.</title>
        <authorList>
            <person name="Kim K.H."/>
            <person name="Ruan W."/>
            <person name="Kim K.R."/>
            <person name="Baek J.H."/>
            <person name="Jeon C.O."/>
        </authorList>
    </citation>
    <scope>NUCLEOTIDE SEQUENCE [LARGE SCALE GENOMIC DNA]</scope>
    <source>
        <strain evidence="2 3">16-MA</strain>
    </source>
</reference>
<name>A0ABS8C200_9ALTE</name>
<evidence type="ECO:0000313" key="3">
    <source>
        <dbReference type="Proteomes" id="UP000633814"/>
    </source>
</evidence>
<protein>
    <submittedName>
        <fullName evidence="2">Histidine phosphatase family protein</fullName>
    </submittedName>
</protein>
<proteinExistence type="predicted"/>
<accession>A0ABS8C200</accession>
<comment type="caution">
    <text evidence="2">The sequence shown here is derived from an EMBL/GenBank/DDBJ whole genome shotgun (WGS) entry which is preliminary data.</text>
</comment>